<evidence type="ECO:0000313" key="2">
    <source>
        <dbReference type="Proteomes" id="UP000030901"/>
    </source>
</evidence>
<organism evidence="1 2">
    <name type="scientific">Frischella perrara</name>
    <dbReference type="NCBI Taxonomy" id="1267021"/>
    <lineage>
        <taxon>Bacteria</taxon>
        <taxon>Pseudomonadati</taxon>
        <taxon>Pseudomonadota</taxon>
        <taxon>Gammaproteobacteria</taxon>
        <taxon>Orbales</taxon>
        <taxon>Orbaceae</taxon>
        <taxon>Frischella</taxon>
    </lineage>
</organism>
<proteinExistence type="predicted"/>
<protein>
    <submittedName>
        <fullName evidence="1">Uncharacterized protein</fullName>
    </submittedName>
</protein>
<accession>A0A0A7S354</accession>
<dbReference type="AlphaFoldDB" id="A0A0A7S354"/>
<name>A0A0A7S354_FRIPE</name>
<dbReference type="RefSeq" id="WP_039106005.1">
    <property type="nucleotide sequence ID" value="NZ_CP009056.1"/>
</dbReference>
<evidence type="ECO:0000313" key="1">
    <source>
        <dbReference type="EMBL" id="AJA45955.1"/>
    </source>
</evidence>
<dbReference type="EMBL" id="CP009056">
    <property type="protein sequence ID" value="AJA45955.1"/>
    <property type="molecule type" value="Genomic_DNA"/>
</dbReference>
<gene>
    <name evidence="1" type="ORF">FPB0191_02149</name>
</gene>
<dbReference type="OrthoDB" id="2158079at2"/>
<sequence>MHDINYIEAKKLTIESYHEFIDEGFSAEQAIPAVFENLVISMKKNNKILVAVIQNLSIISLKHNFIPDYLLNKLSKLKINTELNNNEILEYTKDKVELNVLLKNNYTLDEDEHYSKRADILLGT</sequence>
<reference evidence="1 2" key="1">
    <citation type="journal article" date="2014" name="Appl. Environ. Microbiol.">
        <title>Gut symbionts from distinct hosts exhibit genotoxic activity via divergent colibactin biosynthetic pathways.</title>
        <authorList>
            <person name="Engel P."/>
            <person name="Vizcaino M.I."/>
            <person name="Crawford J.M."/>
        </authorList>
    </citation>
    <scope>NUCLEOTIDE SEQUENCE [LARGE SCALE GENOMIC DNA]</scope>
    <source>
        <strain evidence="1 2">PEB0191</strain>
    </source>
</reference>
<dbReference type="HOGENOM" id="CLU_160495_0_0_6"/>
<dbReference type="Proteomes" id="UP000030901">
    <property type="component" value="Chromosome"/>
</dbReference>
<keyword evidence="2" id="KW-1185">Reference proteome</keyword>
<dbReference type="KEGG" id="fpp:FPB0191_02149"/>
<dbReference type="STRING" id="1267021.FPB0191_02149"/>